<evidence type="ECO:0000256" key="6">
    <source>
        <dbReference type="ARBA" id="ARBA00022837"/>
    </source>
</evidence>
<comment type="cofactor">
    <cofactor evidence="1">
        <name>Ca(2+)</name>
        <dbReference type="ChEBI" id="CHEBI:29108"/>
    </cofactor>
</comment>
<protein>
    <submittedName>
        <fullName evidence="8">DUF229 domain-containing protein</fullName>
    </submittedName>
</protein>
<dbReference type="GO" id="GO:0005737">
    <property type="term" value="C:cytoplasm"/>
    <property type="evidence" value="ECO:0007669"/>
    <property type="project" value="TreeGrafter"/>
</dbReference>
<gene>
    <name evidence="8" type="ORF">EYD46_01620</name>
</gene>
<dbReference type="RefSeq" id="WP_130935307.1">
    <property type="nucleotide sequence ID" value="NZ_BMEE01000001.1"/>
</dbReference>
<dbReference type="InterPro" id="IPR035874">
    <property type="entry name" value="IDS"/>
</dbReference>
<comment type="caution">
    <text evidence="8">The sequence shown here is derived from an EMBL/GenBank/DDBJ whole genome shotgun (WGS) entry which is preliminary data.</text>
</comment>
<dbReference type="Gene3D" id="3.40.720.10">
    <property type="entry name" value="Alkaline Phosphatase, subunit A"/>
    <property type="match status" value="1"/>
</dbReference>
<keyword evidence="9" id="KW-1185">Reference proteome</keyword>
<accession>A0A4V2JBD0</accession>
<dbReference type="InterPro" id="IPR000917">
    <property type="entry name" value="Sulfatase_N"/>
</dbReference>
<feature type="domain" description="Sulfatase N-terminal" evidence="7">
    <location>
        <begin position="42"/>
        <end position="381"/>
    </location>
</feature>
<comment type="similarity">
    <text evidence="2">Belongs to the sulfatase family.</text>
</comment>
<dbReference type="Pfam" id="PF00884">
    <property type="entry name" value="Sulfatase"/>
    <property type="match status" value="1"/>
</dbReference>
<evidence type="ECO:0000256" key="2">
    <source>
        <dbReference type="ARBA" id="ARBA00008779"/>
    </source>
</evidence>
<dbReference type="PROSITE" id="PS51257">
    <property type="entry name" value="PROKAR_LIPOPROTEIN"/>
    <property type="match status" value="1"/>
</dbReference>
<dbReference type="PANTHER" id="PTHR45953">
    <property type="entry name" value="IDURONATE 2-SULFATASE"/>
    <property type="match status" value="1"/>
</dbReference>
<proteinExistence type="inferred from homology"/>
<keyword evidence="6" id="KW-0106">Calcium</keyword>
<evidence type="ECO:0000313" key="8">
    <source>
        <dbReference type="EMBL" id="TBN18791.1"/>
    </source>
</evidence>
<organism evidence="8 9">
    <name type="scientific">Hyunsoonleella pacifica</name>
    <dbReference type="NCBI Taxonomy" id="1080224"/>
    <lineage>
        <taxon>Bacteria</taxon>
        <taxon>Pseudomonadati</taxon>
        <taxon>Bacteroidota</taxon>
        <taxon>Flavobacteriia</taxon>
        <taxon>Flavobacteriales</taxon>
        <taxon>Flavobacteriaceae</taxon>
    </lineage>
</organism>
<dbReference type="OrthoDB" id="9763552at2"/>
<keyword evidence="3" id="KW-0479">Metal-binding</keyword>
<dbReference type="AlphaFoldDB" id="A0A4V2JBD0"/>
<evidence type="ECO:0000313" key="9">
    <source>
        <dbReference type="Proteomes" id="UP000292372"/>
    </source>
</evidence>
<keyword evidence="4" id="KW-0732">Signal</keyword>
<dbReference type="CDD" id="cd16030">
    <property type="entry name" value="iduronate-2-sulfatase"/>
    <property type="match status" value="1"/>
</dbReference>
<sequence length="475" mass="54295">MNKILVYTCSLLLLIVACKPKEKTVVAQNKQELQDKNQKPMNVLFIAIDDLRPELGCYGSPQVKSPNIDQFAKEAVVFNRAYCNVPVCGASRASLLTSILPTKNRFIDYRAKAQEDVPNAKTLPSLFKEAGYTSISNGKIFHYNKDVQEASWSENPWMPKGGHRVSYDPTTNNVVMKSGNGRVYEAPDVADSSYPDYKIAQKTISDLRRFKKSGESFFMACGFFRPHMPFYAPKKYWDMYDRDAIEIADNRHLPENAPKSLRGSTEFKTYSFGNYKPNTEAFHKMMRHGYYACVSYVDQMVGDVLKELEALGLAENTIVVLWGDHGWHLGEHEFWGKHNTLHNALQVPLIVKVPGKAKGQHTEAMVESVDIYPTICNLANIKAPDYIMGKSFTSVLDDPKQSFRKNVYARFKKADAIVREDFTYSLFENGEEMLYNRKLDPEENKNVITNIKYEKVLKEMRNTLKSKQQQANNYK</sequence>
<keyword evidence="5" id="KW-0378">Hydrolase</keyword>
<dbReference type="Proteomes" id="UP000292372">
    <property type="component" value="Unassembled WGS sequence"/>
</dbReference>
<evidence type="ECO:0000256" key="1">
    <source>
        <dbReference type="ARBA" id="ARBA00001913"/>
    </source>
</evidence>
<dbReference type="EMBL" id="SIRS01000001">
    <property type="protein sequence ID" value="TBN18791.1"/>
    <property type="molecule type" value="Genomic_DNA"/>
</dbReference>
<dbReference type="GO" id="GO:0046872">
    <property type="term" value="F:metal ion binding"/>
    <property type="evidence" value="ECO:0007669"/>
    <property type="project" value="UniProtKB-KW"/>
</dbReference>
<dbReference type="GO" id="GO:0004423">
    <property type="term" value="F:iduronate-2-sulfatase activity"/>
    <property type="evidence" value="ECO:0007669"/>
    <property type="project" value="InterPro"/>
</dbReference>
<dbReference type="PANTHER" id="PTHR45953:SF1">
    <property type="entry name" value="IDURONATE 2-SULFATASE"/>
    <property type="match status" value="1"/>
</dbReference>
<evidence type="ECO:0000259" key="7">
    <source>
        <dbReference type="Pfam" id="PF00884"/>
    </source>
</evidence>
<evidence type="ECO:0000256" key="4">
    <source>
        <dbReference type="ARBA" id="ARBA00022729"/>
    </source>
</evidence>
<evidence type="ECO:0000256" key="3">
    <source>
        <dbReference type="ARBA" id="ARBA00022723"/>
    </source>
</evidence>
<dbReference type="SUPFAM" id="SSF53649">
    <property type="entry name" value="Alkaline phosphatase-like"/>
    <property type="match status" value="1"/>
</dbReference>
<evidence type="ECO:0000256" key="5">
    <source>
        <dbReference type="ARBA" id="ARBA00022801"/>
    </source>
</evidence>
<reference evidence="8 9" key="1">
    <citation type="journal article" date="2015" name="Int. J. Syst. Evol. Microbiol.">
        <title>Hyunsoonleella pacifica sp. nov., isolated from seawater of South Pacific Gyre.</title>
        <authorList>
            <person name="Gao X."/>
            <person name="Zhang Z."/>
            <person name="Dai X."/>
            <person name="Zhang X.H."/>
        </authorList>
    </citation>
    <scope>NUCLEOTIDE SEQUENCE [LARGE SCALE GENOMIC DNA]</scope>
    <source>
        <strain evidence="8 9">SW033</strain>
    </source>
</reference>
<name>A0A4V2JBD0_9FLAO</name>
<dbReference type="InterPro" id="IPR017850">
    <property type="entry name" value="Alkaline_phosphatase_core_sf"/>
</dbReference>